<name>A0A0A9HPM1_ARUDO</name>
<reference evidence="1" key="1">
    <citation type="submission" date="2014-09" db="EMBL/GenBank/DDBJ databases">
        <authorList>
            <person name="Magalhaes I.L.F."/>
            <person name="Oliveira U."/>
            <person name="Santos F.R."/>
            <person name="Vidigal T.H.D.A."/>
            <person name="Brescovit A.D."/>
            <person name="Santos A.J."/>
        </authorList>
    </citation>
    <scope>NUCLEOTIDE SEQUENCE</scope>
    <source>
        <tissue evidence="1">Shoot tissue taken approximately 20 cm above the soil surface</tissue>
    </source>
</reference>
<evidence type="ECO:0000313" key="1">
    <source>
        <dbReference type="EMBL" id="JAE39070.1"/>
    </source>
</evidence>
<dbReference type="EMBL" id="GBRH01158826">
    <property type="protein sequence ID" value="JAE39070.1"/>
    <property type="molecule type" value="Transcribed_RNA"/>
</dbReference>
<protein>
    <submittedName>
        <fullName evidence="1">Uncharacterized protein</fullName>
    </submittedName>
</protein>
<reference evidence="1" key="2">
    <citation type="journal article" date="2015" name="Data Brief">
        <title>Shoot transcriptome of the giant reed, Arundo donax.</title>
        <authorList>
            <person name="Barrero R.A."/>
            <person name="Guerrero F.D."/>
            <person name="Moolhuijzen P."/>
            <person name="Goolsby J.A."/>
            <person name="Tidwell J."/>
            <person name="Bellgard S.E."/>
            <person name="Bellgard M.I."/>
        </authorList>
    </citation>
    <scope>NUCLEOTIDE SEQUENCE</scope>
    <source>
        <tissue evidence="1">Shoot tissue taken approximately 20 cm above the soil surface</tissue>
    </source>
</reference>
<accession>A0A0A9HPM1</accession>
<dbReference type="AlphaFoldDB" id="A0A0A9HPM1"/>
<sequence>MSSNPMSQNLQFKKRILELTQHL</sequence>
<proteinExistence type="predicted"/>
<organism evidence="1">
    <name type="scientific">Arundo donax</name>
    <name type="common">Giant reed</name>
    <name type="synonym">Donax arundinaceus</name>
    <dbReference type="NCBI Taxonomy" id="35708"/>
    <lineage>
        <taxon>Eukaryota</taxon>
        <taxon>Viridiplantae</taxon>
        <taxon>Streptophyta</taxon>
        <taxon>Embryophyta</taxon>
        <taxon>Tracheophyta</taxon>
        <taxon>Spermatophyta</taxon>
        <taxon>Magnoliopsida</taxon>
        <taxon>Liliopsida</taxon>
        <taxon>Poales</taxon>
        <taxon>Poaceae</taxon>
        <taxon>PACMAD clade</taxon>
        <taxon>Arundinoideae</taxon>
        <taxon>Arundineae</taxon>
        <taxon>Arundo</taxon>
    </lineage>
</organism>